<dbReference type="InterPro" id="IPR012337">
    <property type="entry name" value="RNaseH-like_sf"/>
</dbReference>
<dbReference type="GO" id="GO:0005634">
    <property type="term" value="C:nucleus"/>
    <property type="evidence" value="ECO:0007669"/>
    <property type="project" value="TreeGrafter"/>
</dbReference>
<keyword evidence="2" id="KW-1185">Reference proteome</keyword>
<gene>
    <name evidence="1" type="ORF">HPB48_018937</name>
</gene>
<evidence type="ECO:0000313" key="2">
    <source>
        <dbReference type="Proteomes" id="UP000821853"/>
    </source>
</evidence>
<dbReference type="AlphaFoldDB" id="A0A9J6FRK6"/>
<dbReference type="InterPro" id="IPR052865">
    <property type="entry name" value="Zinc_finger_BED"/>
</dbReference>
<evidence type="ECO:0000313" key="1">
    <source>
        <dbReference type="EMBL" id="KAH9365471.1"/>
    </source>
</evidence>
<comment type="caution">
    <text evidence="1">The sequence shown here is derived from an EMBL/GenBank/DDBJ whole genome shotgun (WGS) entry which is preliminary data.</text>
</comment>
<dbReference type="SUPFAM" id="SSF53098">
    <property type="entry name" value="Ribonuclease H-like"/>
    <property type="match status" value="1"/>
</dbReference>
<dbReference type="PANTHER" id="PTHR47241">
    <property type="entry name" value="FINGER PROTEIN, PUTATIVE-RELATED"/>
    <property type="match status" value="1"/>
</dbReference>
<sequence length="196" mass="21463">MQLNSLEVVQDVPTRWNSEHQMMTRMLKLRKPITMELLECDGLDNLTAAEWKLMTAAAEVLDQLAQATTELSGDKYPTLSQVIPLFECTGIVLARHAAQSDESSAIASSLARSIKARFPGVKTSEDTALAMLLDPRFKDACYTERAEKKWACAVLTKAAEGTVQVVCGKTSSWSGTGSQDTSSVWGPLKTLHQMIL</sequence>
<protein>
    <submittedName>
        <fullName evidence="1">Uncharacterized protein</fullName>
    </submittedName>
</protein>
<organism evidence="1 2">
    <name type="scientific">Haemaphysalis longicornis</name>
    <name type="common">Bush tick</name>
    <dbReference type="NCBI Taxonomy" id="44386"/>
    <lineage>
        <taxon>Eukaryota</taxon>
        <taxon>Metazoa</taxon>
        <taxon>Ecdysozoa</taxon>
        <taxon>Arthropoda</taxon>
        <taxon>Chelicerata</taxon>
        <taxon>Arachnida</taxon>
        <taxon>Acari</taxon>
        <taxon>Parasitiformes</taxon>
        <taxon>Ixodida</taxon>
        <taxon>Ixodoidea</taxon>
        <taxon>Ixodidae</taxon>
        <taxon>Haemaphysalinae</taxon>
        <taxon>Haemaphysalis</taxon>
    </lineage>
</organism>
<dbReference type="Proteomes" id="UP000821853">
    <property type="component" value="Unassembled WGS sequence"/>
</dbReference>
<dbReference type="EMBL" id="JABSTR010000003">
    <property type="protein sequence ID" value="KAH9365471.1"/>
    <property type="molecule type" value="Genomic_DNA"/>
</dbReference>
<dbReference type="VEuPathDB" id="VectorBase:HLOH_048017"/>
<accession>A0A9J6FRK6</accession>
<proteinExistence type="predicted"/>
<dbReference type="PANTHER" id="PTHR47241:SF1">
    <property type="entry name" value="BED-TYPE DOMAIN-CONTAINING PROTEIN"/>
    <property type="match status" value="1"/>
</dbReference>
<reference evidence="1 2" key="1">
    <citation type="journal article" date="2020" name="Cell">
        <title>Large-Scale Comparative Analyses of Tick Genomes Elucidate Their Genetic Diversity and Vector Capacities.</title>
        <authorList>
            <consortium name="Tick Genome and Microbiome Consortium (TIGMIC)"/>
            <person name="Jia N."/>
            <person name="Wang J."/>
            <person name="Shi W."/>
            <person name="Du L."/>
            <person name="Sun Y."/>
            <person name="Zhan W."/>
            <person name="Jiang J.F."/>
            <person name="Wang Q."/>
            <person name="Zhang B."/>
            <person name="Ji P."/>
            <person name="Bell-Sakyi L."/>
            <person name="Cui X.M."/>
            <person name="Yuan T.T."/>
            <person name="Jiang B.G."/>
            <person name="Yang W.F."/>
            <person name="Lam T.T."/>
            <person name="Chang Q.C."/>
            <person name="Ding S.J."/>
            <person name="Wang X.J."/>
            <person name="Zhu J.G."/>
            <person name="Ruan X.D."/>
            <person name="Zhao L."/>
            <person name="Wei J.T."/>
            <person name="Ye R.Z."/>
            <person name="Que T.C."/>
            <person name="Du C.H."/>
            <person name="Zhou Y.H."/>
            <person name="Cheng J.X."/>
            <person name="Dai P.F."/>
            <person name="Guo W.B."/>
            <person name="Han X.H."/>
            <person name="Huang E.J."/>
            <person name="Li L.F."/>
            <person name="Wei W."/>
            <person name="Gao Y.C."/>
            <person name="Liu J.Z."/>
            <person name="Shao H.Z."/>
            <person name="Wang X."/>
            <person name="Wang C.C."/>
            <person name="Yang T.C."/>
            <person name="Huo Q.B."/>
            <person name="Li W."/>
            <person name="Chen H.Y."/>
            <person name="Chen S.E."/>
            <person name="Zhou L.G."/>
            <person name="Ni X.B."/>
            <person name="Tian J.H."/>
            <person name="Sheng Y."/>
            <person name="Liu T."/>
            <person name="Pan Y.S."/>
            <person name="Xia L.Y."/>
            <person name="Li J."/>
            <person name="Zhao F."/>
            <person name="Cao W.C."/>
        </authorList>
    </citation>
    <scope>NUCLEOTIDE SEQUENCE [LARGE SCALE GENOMIC DNA]</scope>
    <source>
        <strain evidence="1">HaeL-2018</strain>
    </source>
</reference>
<dbReference type="OrthoDB" id="6508683at2759"/>
<name>A0A9J6FRK6_HAELO</name>